<feature type="region of interest" description="Disordered" evidence="1">
    <location>
        <begin position="88"/>
        <end position="109"/>
    </location>
</feature>
<name>A0A5J9UJF2_9POAL</name>
<evidence type="ECO:0000256" key="2">
    <source>
        <dbReference type="SAM" id="Phobius"/>
    </source>
</evidence>
<protein>
    <submittedName>
        <fullName evidence="3">Uncharacterized protein</fullName>
    </submittedName>
</protein>
<evidence type="ECO:0000256" key="1">
    <source>
        <dbReference type="SAM" id="MobiDB-lite"/>
    </source>
</evidence>
<gene>
    <name evidence="3" type="ORF">EJB05_25968</name>
</gene>
<proteinExistence type="predicted"/>
<dbReference type="AlphaFoldDB" id="A0A5J9UJF2"/>
<feature type="transmembrane region" description="Helical" evidence="2">
    <location>
        <begin position="217"/>
        <end position="239"/>
    </location>
</feature>
<feature type="transmembrane region" description="Helical" evidence="2">
    <location>
        <begin position="138"/>
        <end position="161"/>
    </location>
</feature>
<evidence type="ECO:0000313" key="3">
    <source>
        <dbReference type="EMBL" id="TVU23594.1"/>
    </source>
</evidence>
<feature type="region of interest" description="Disordered" evidence="1">
    <location>
        <begin position="1"/>
        <end position="30"/>
    </location>
</feature>
<dbReference type="EMBL" id="RWGY01000013">
    <property type="protein sequence ID" value="TVU23594.1"/>
    <property type="molecule type" value="Genomic_DNA"/>
</dbReference>
<keyword evidence="2" id="KW-0812">Transmembrane</keyword>
<keyword evidence="2" id="KW-0472">Membrane</keyword>
<feature type="transmembrane region" description="Helical" evidence="2">
    <location>
        <begin position="245"/>
        <end position="263"/>
    </location>
</feature>
<evidence type="ECO:0000313" key="4">
    <source>
        <dbReference type="Proteomes" id="UP000324897"/>
    </source>
</evidence>
<feature type="transmembrane region" description="Helical" evidence="2">
    <location>
        <begin position="181"/>
        <end position="205"/>
    </location>
</feature>
<dbReference type="Proteomes" id="UP000324897">
    <property type="component" value="Chromosome 2"/>
</dbReference>
<accession>A0A5J9UJF2</accession>
<sequence>MTKDAQKTAPGRSGSNVSSSSAAAAEMKKALLDKDGEESVANAQVQRKAWLPACCYHPLSYQFSRPGQSTGSSSNDATDRSAAAAPALPPIAPVDDSSPTDMPPAAGADTEPLLLPRGDGRWASVAALLPSAFCDMDFTMVVNVTSAILAVGAGIGELLIITGPKADSVCSPFEKALPAPVTAMVNVLPLVAVVMAAVLCIVHCYPCAHPLCTASTLNLIQLYSIAVLGGWMAGCIGGIGGGDVFLGVLVFAVLATLTWAWLYKDQEGGRQDQDGDMEGAWH</sequence>
<reference evidence="3 4" key="1">
    <citation type="journal article" date="2019" name="Sci. Rep.">
        <title>A high-quality genome of Eragrostis curvula grass provides insights into Poaceae evolution and supports new strategies to enhance forage quality.</title>
        <authorList>
            <person name="Carballo J."/>
            <person name="Santos B.A.C.M."/>
            <person name="Zappacosta D."/>
            <person name="Garbus I."/>
            <person name="Selva J.P."/>
            <person name="Gallo C.A."/>
            <person name="Diaz A."/>
            <person name="Albertini E."/>
            <person name="Caccamo M."/>
            <person name="Echenique V."/>
        </authorList>
    </citation>
    <scope>NUCLEOTIDE SEQUENCE [LARGE SCALE GENOMIC DNA]</scope>
    <source>
        <strain evidence="4">cv. Victoria</strain>
        <tissue evidence="3">Leaf</tissue>
    </source>
</reference>
<organism evidence="3 4">
    <name type="scientific">Eragrostis curvula</name>
    <name type="common">weeping love grass</name>
    <dbReference type="NCBI Taxonomy" id="38414"/>
    <lineage>
        <taxon>Eukaryota</taxon>
        <taxon>Viridiplantae</taxon>
        <taxon>Streptophyta</taxon>
        <taxon>Embryophyta</taxon>
        <taxon>Tracheophyta</taxon>
        <taxon>Spermatophyta</taxon>
        <taxon>Magnoliopsida</taxon>
        <taxon>Liliopsida</taxon>
        <taxon>Poales</taxon>
        <taxon>Poaceae</taxon>
        <taxon>PACMAD clade</taxon>
        <taxon>Chloridoideae</taxon>
        <taxon>Eragrostideae</taxon>
        <taxon>Eragrostidinae</taxon>
        <taxon>Eragrostis</taxon>
    </lineage>
</organism>
<keyword evidence="4" id="KW-1185">Reference proteome</keyword>
<dbReference type="Gramene" id="TVU23594">
    <property type="protein sequence ID" value="TVU23594"/>
    <property type="gene ID" value="EJB05_25968"/>
</dbReference>
<keyword evidence="2" id="KW-1133">Transmembrane helix</keyword>
<comment type="caution">
    <text evidence="3">The sequence shown here is derived from an EMBL/GenBank/DDBJ whole genome shotgun (WGS) entry which is preliminary data.</text>
</comment>